<proteinExistence type="inferred from homology"/>
<dbReference type="GO" id="GO:0008299">
    <property type="term" value="P:isoprenoid biosynthetic process"/>
    <property type="evidence" value="ECO:0000318"/>
    <property type="project" value="GO_Central"/>
</dbReference>
<dbReference type="AlphaFoldDB" id="E9GHR7"/>
<dbReference type="eggNOG" id="KOG0776">
    <property type="taxonomic scope" value="Eukaryota"/>
</dbReference>
<dbReference type="InterPro" id="IPR033749">
    <property type="entry name" value="Polyprenyl_synt_CS"/>
</dbReference>
<dbReference type="PANTHER" id="PTHR12001">
    <property type="entry name" value="GERANYLGERANYL PYROPHOSPHATE SYNTHASE"/>
    <property type="match status" value="1"/>
</dbReference>
<comment type="cofactor">
    <cofactor evidence="1">
        <name>Mg(2+)</name>
        <dbReference type="ChEBI" id="CHEBI:18420"/>
    </cofactor>
</comment>
<comment type="similarity">
    <text evidence="2 7">Belongs to the FPP/GGPP synthase family.</text>
</comment>
<dbReference type="Proteomes" id="UP000000305">
    <property type="component" value="Unassembled WGS sequence"/>
</dbReference>
<gene>
    <name evidence="8" type="ORF">DAPPUDRAFT_318059</name>
</gene>
<evidence type="ECO:0000256" key="4">
    <source>
        <dbReference type="ARBA" id="ARBA00022723"/>
    </source>
</evidence>
<dbReference type="STRING" id="6669.E9GHR7"/>
<dbReference type="CDD" id="cd00685">
    <property type="entry name" value="Trans_IPPS_HT"/>
    <property type="match status" value="1"/>
</dbReference>
<dbReference type="FunCoup" id="E9GHR7">
    <property type="interactions" value="136"/>
</dbReference>
<dbReference type="OMA" id="HAMWDDY"/>
<dbReference type="PROSITE" id="PS00444">
    <property type="entry name" value="POLYPRENYL_SYNTHASE_2"/>
    <property type="match status" value="1"/>
</dbReference>
<dbReference type="Gene3D" id="1.10.600.10">
    <property type="entry name" value="Farnesyl Diphosphate Synthase"/>
    <property type="match status" value="1"/>
</dbReference>
<dbReference type="EMBL" id="GL732545">
    <property type="protein sequence ID" value="EFX81004.1"/>
    <property type="molecule type" value="Genomic_DNA"/>
</dbReference>
<keyword evidence="6" id="KW-0414">Isoprene biosynthesis</keyword>
<dbReference type="GO" id="GO:0005739">
    <property type="term" value="C:mitochondrion"/>
    <property type="evidence" value="ECO:0000318"/>
    <property type="project" value="GO_Central"/>
</dbReference>
<evidence type="ECO:0000256" key="1">
    <source>
        <dbReference type="ARBA" id="ARBA00001946"/>
    </source>
</evidence>
<keyword evidence="3 7" id="KW-0808">Transferase</keyword>
<dbReference type="GO" id="GO:0032476">
    <property type="term" value="C:polyprenyl diphosphate synthase complex"/>
    <property type="evidence" value="ECO:0000318"/>
    <property type="project" value="GO_Central"/>
</dbReference>
<dbReference type="InterPro" id="IPR000092">
    <property type="entry name" value="Polyprenyl_synt"/>
</dbReference>
<dbReference type="OrthoDB" id="9927103at2759"/>
<evidence type="ECO:0000256" key="6">
    <source>
        <dbReference type="ARBA" id="ARBA00023229"/>
    </source>
</evidence>
<dbReference type="HOGENOM" id="CLU_014015_1_2_1"/>
<name>E9GHR7_DAPPU</name>
<sequence length="391" mass="43362">MSGFLSSQRLALQLASRHFREGYSGLFKHQCLLSKHITLIKHENQIQTGIPNITNIATAVPKTENLGLQEDVEIRRDLTGLYDDIRELLSKTQATLVPIAQYYFDGKGKAIRPVITLLMAKAINYHLGENSRNVVEKQMKIAQIVEMIHTASLVHDDVVDAADSRRNKSSVNKVWGQKKSILAGNYVVGRSIEICTAIESHEVLNLITKIFSELISGELMQLDGTANKEEWFDHYLEKTFKKTASLIANGCQAVSVVAGASSATQTNAFQFGRQLGMAFQLVDDLLDFVSTSAQLGKPAAADLRLGLATAPVLYAARKFPELNVLILRRFKEPGDVETAFDLVLRSDGLQRTKELAGQYCDDAVTQLAQLSPSPYQQALFTLTHELLNRMK</sequence>
<evidence type="ECO:0000313" key="8">
    <source>
        <dbReference type="EMBL" id="EFX81004.1"/>
    </source>
</evidence>
<evidence type="ECO:0000256" key="5">
    <source>
        <dbReference type="ARBA" id="ARBA00022842"/>
    </source>
</evidence>
<reference evidence="8 9" key="1">
    <citation type="journal article" date="2011" name="Science">
        <title>The ecoresponsive genome of Daphnia pulex.</title>
        <authorList>
            <person name="Colbourne J.K."/>
            <person name="Pfrender M.E."/>
            <person name="Gilbert D."/>
            <person name="Thomas W.K."/>
            <person name="Tucker A."/>
            <person name="Oakley T.H."/>
            <person name="Tokishita S."/>
            <person name="Aerts A."/>
            <person name="Arnold G.J."/>
            <person name="Basu M.K."/>
            <person name="Bauer D.J."/>
            <person name="Caceres C.E."/>
            <person name="Carmel L."/>
            <person name="Casola C."/>
            <person name="Choi J.H."/>
            <person name="Detter J.C."/>
            <person name="Dong Q."/>
            <person name="Dusheyko S."/>
            <person name="Eads B.D."/>
            <person name="Frohlich T."/>
            <person name="Geiler-Samerotte K.A."/>
            <person name="Gerlach D."/>
            <person name="Hatcher P."/>
            <person name="Jogdeo S."/>
            <person name="Krijgsveld J."/>
            <person name="Kriventseva E.V."/>
            <person name="Kultz D."/>
            <person name="Laforsch C."/>
            <person name="Lindquist E."/>
            <person name="Lopez J."/>
            <person name="Manak J.R."/>
            <person name="Muller J."/>
            <person name="Pangilinan J."/>
            <person name="Patwardhan R.P."/>
            <person name="Pitluck S."/>
            <person name="Pritham E.J."/>
            <person name="Rechtsteiner A."/>
            <person name="Rho M."/>
            <person name="Rogozin I.B."/>
            <person name="Sakarya O."/>
            <person name="Salamov A."/>
            <person name="Schaack S."/>
            <person name="Shapiro H."/>
            <person name="Shiga Y."/>
            <person name="Skalitzky C."/>
            <person name="Smith Z."/>
            <person name="Souvorov A."/>
            <person name="Sung W."/>
            <person name="Tang Z."/>
            <person name="Tsuchiya D."/>
            <person name="Tu H."/>
            <person name="Vos H."/>
            <person name="Wang M."/>
            <person name="Wolf Y.I."/>
            <person name="Yamagata H."/>
            <person name="Yamada T."/>
            <person name="Ye Y."/>
            <person name="Shaw J.R."/>
            <person name="Andrews J."/>
            <person name="Crease T.J."/>
            <person name="Tang H."/>
            <person name="Lucas S.M."/>
            <person name="Robertson H.M."/>
            <person name="Bork P."/>
            <person name="Koonin E.V."/>
            <person name="Zdobnov E.M."/>
            <person name="Grigoriev I.V."/>
            <person name="Lynch M."/>
            <person name="Boore J.L."/>
        </authorList>
    </citation>
    <scope>NUCLEOTIDE SEQUENCE [LARGE SCALE GENOMIC DNA]</scope>
</reference>
<keyword evidence="9" id="KW-1185">Reference proteome</keyword>
<dbReference type="PhylomeDB" id="E9GHR7"/>
<dbReference type="Pfam" id="PF00348">
    <property type="entry name" value="polyprenyl_synt"/>
    <property type="match status" value="1"/>
</dbReference>
<dbReference type="GO" id="GO:0004659">
    <property type="term" value="F:prenyltransferase activity"/>
    <property type="evidence" value="ECO:0000318"/>
    <property type="project" value="GO_Central"/>
</dbReference>
<dbReference type="SFLD" id="SFLDS00005">
    <property type="entry name" value="Isoprenoid_Synthase_Type_I"/>
    <property type="match status" value="1"/>
</dbReference>
<dbReference type="InterPro" id="IPR008949">
    <property type="entry name" value="Isoprenoid_synthase_dom_sf"/>
</dbReference>
<evidence type="ECO:0000313" key="9">
    <source>
        <dbReference type="Proteomes" id="UP000000305"/>
    </source>
</evidence>
<dbReference type="GO" id="GO:0042811">
    <property type="term" value="P:pheromone biosynthetic process"/>
    <property type="evidence" value="ECO:0007669"/>
    <property type="project" value="UniProtKB-ARBA"/>
</dbReference>
<dbReference type="KEGG" id="dpx:DAPPUDRAFT_318059"/>
<dbReference type="InParanoid" id="E9GHR7"/>
<protein>
    <submittedName>
        <fullName evidence="8">Uncharacterized protein</fullName>
    </submittedName>
</protein>
<keyword evidence="5" id="KW-0460">Magnesium</keyword>
<dbReference type="GO" id="GO:0046872">
    <property type="term" value="F:metal ion binding"/>
    <property type="evidence" value="ECO:0007669"/>
    <property type="project" value="UniProtKB-KW"/>
</dbReference>
<dbReference type="GO" id="GO:0006744">
    <property type="term" value="P:ubiquinone biosynthetic process"/>
    <property type="evidence" value="ECO:0000318"/>
    <property type="project" value="GO_Central"/>
</dbReference>
<dbReference type="PANTHER" id="PTHR12001:SF69">
    <property type="entry name" value="ALL TRANS-POLYPRENYL-DIPHOSPHATE SYNTHASE PDSS1"/>
    <property type="match status" value="1"/>
</dbReference>
<keyword evidence="4" id="KW-0479">Metal-binding</keyword>
<evidence type="ECO:0000256" key="7">
    <source>
        <dbReference type="RuleBase" id="RU004466"/>
    </source>
</evidence>
<dbReference type="SUPFAM" id="SSF48576">
    <property type="entry name" value="Terpenoid synthases"/>
    <property type="match status" value="1"/>
</dbReference>
<organism evidence="8 9">
    <name type="scientific">Daphnia pulex</name>
    <name type="common">Water flea</name>
    <dbReference type="NCBI Taxonomy" id="6669"/>
    <lineage>
        <taxon>Eukaryota</taxon>
        <taxon>Metazoa</taxon>
        <taxon>Ecdysozoa</taxon>
        <taxon>Arthropoda</taxon>
        <taxon>Crustacea</taxon>
        <taxon>Branchiopoda</taxon>
        <taxon>Diplostraca</taxon>
        <taxon>Cladocera</taxon>
        <taxon>Anomopoda</taxon>
        <taxon>Daphniidae</taxon>
        <taxon>Daphnia</taxon>
    </lineage>
</organism>
<evidence type="ECO:0000256" key="2">
    <source>
        <dbReference type="ARBA" id="ARBA00006706"/>
    </source>
</evidence>
<accession>E9GHR7</accession>
<evidence type="ECO:0000256" key="3">
    <source>
        <dbReference type="ARBA" id="ARBA00022679"/>
    </source>
</evidence>